<comment type="similarity">
    <text evidence="1">Belongs to the CsgA/CsgB family.</text>
</comment>
<protein>
    <recommendedName>
        <fullName evidence="7">Curlin associated repeat-containing protein</fullName>
    </recommendedName>
</protein>
<evidence type="ECO:0008006" key="7">
    <source>
        <dbReference type="Google" id="ProtNLM"/>
    </source>
</evidence>
<dbReference type="InterPro" id="IPR009742">
    <property type="entry name" value="Curlin_rpt"/>
</dbReference>
<feature type="signal peptide" evidence="4">
    <location>
        <begin position="1"/>
        <end position="22"/>
    </location>
</feature>
<evidence type="ECO:0000256" key="3">
    <source>
        <dbReference type="SAM" id="MobiDB-lite"/>
    </source>
</evidence>
<feature type="compositionally biased region" description="Basic and acidic residues" evidence="3">
    <location>
        <begin position="166"/>
        <end position="180"/>
    </location>
</feature>
<dbReference type="GO" id="GO:0009289">
    <property type="term" value="C:pilus"/>
    <property type="evidence" value="ECO:0007669"/>
    <property type="project" value="InterPro"/>
</dbReference>
<keyword evidence="2 4" id="KW-0732">Signal</keyword>
<gene>
    <name evidence="5" type="ORF">HZS81_16275</name>
</gene>
<dbReference type="AlphaFoldDB" id="A0A7Z0LNQ7"/>
<comment type="caution">
    <text evidence="5">The sequence shown here is derived from an EMBL/GenBank/DDBJ whole genome shotgun (WGS) entry which is preliminary data.</text>
</comment>
<accession>A0A7Z0LNQ7</accession>
<name>A0A7Z0LNQ7_9GAMM</name>
<keyword evidence="6" id="KW-1185">Reference proteome</keyword>
<dbReference type="Pfam" id="PF07012">
    <property type="entry name" value="Curlin_rpt"/>
    <property type="match status" value="2"/>
</dbReference>
<dbReference type="GO" id="GO:0007155">
    <property type="term" value="P:cell adhesion"/>
    <property type="evidence" value="ECO:0007669"/>
    <property type="project" value="InterPro"/>
</dbReference>
<evidence type="ECO:0000256" key="1">
    <source>
        <dbReference type="ARBA" id="ARBA00009766"/>
    </source>
</evidence>
<feature type="region of interest" description="Disordered" evidence="3">
    <location>
        <begin position="53"/>
        <end position="72"/>
    </location>
</feature>
<dbReference type="Proteomes" id="UP000586119">
    <property type="component" value="Unassembled WGS sequence"/>
</dbReference>
<feature type="region of interest" description="Disordered" evidence="3">
    <location>
        <begin position="166"/>
        <end position="189"/>
    </location>
</feature>
<proteinExistence type="inferred from homology"/>
<evidence type="ECO:0000313" key="6">
    <source>
        <dbReference type="Proteomes" id="UP000586119"/>
    </source>
</evidence>
<evidence type="ECO:0000256" key="2">
    <source>
        <dbReference type="ARBA" id="ARBA00022729"/>
    </source>
</evidence>
<dbReference type="RefSeq" id="WP_179931569.1">
    <property type="nucleotide sequence ID" value="NZ_JACCDF010000018.1"/>
</dbReference>
<feature type="chain" id="PRO_5030514012" description="Curlin associated repeat-containing protein" evidence="4">
    <location>
        <begin position="23"/>
        <end position="326"/>
    </location>
</feature>
<feature type="compositionally biased region" description="Polar residues" evidence="3">
    <location>
        <begin position="54"/>
        <end position="72"/>
    </location>
</feature>
<organism evidence="5 6">
    <name type="scientific">Vreelandella salicampi</name>
    <dbReference type="NCBI Taxonomy" id="1449798"/>
    <lineage>
        <taxon>Bacteria</taxon>
        <taxon>Pseudomonadati</taxon>
        <taxon>Pseudomonadota</taxon>
        <taxon>Gammaproteobacteria</taxon>
        <taxon>Oceanospirillales</taxon>
        <taxon>Halomonadaceae</taxon>
        <taxon>Vreelandella</taxon>
    </lineage>
</organism>
<feature type="region of interest" description="Disordered" evidence="3">
    <location>
        <begin position="80"/>
        <end position="104"/>
    </location>
</feature>
<evidence type="ECO:0000313" key="5">
    <source>
        <dbReference type="EMBL" id="NYS62311.1"/>
    </source>
</evidence>
<evidence type="ECO:0000256" key="4">
    <source>
        <dbReference type="SAM" id="SignalP"/>
    </source>
</evidence>
<sequence length="326" mass="33973">MKLQLTSLAAAVTFAMSAATFAAPQQPTTTIQASTNLTSVDWGVDNAGLDNTGGAINQDNNAWTSGPTPTFSSAQTALTGLNGNAPISSVTGNNNESESNQTGSNNAASIVQTNKQNESILDQTNPGTGPGSDADIQQYGQRNYSKVDQNLSRGGIVNIMQEGDFNDSRVDQYGGRDNKADVSQSGDRNNSVVLQGGMGGGADRNQAWVDQTGYRNDSYIGQTYGDDNYADVMQNGTNGESYIIQRGSDNIAFVNQTDGANDSYIMQDNYGNGGGSGRGHYADVLQGGGSNNVSTITQLGMTTTSAAGHAHVTQNGSGNEVSVLQY</sequence>
<dbReference type="EMBL" id="JACCDF010000018">
    <property type="protein sequence ID" value="NYS62311.1"/>
    <property type="molecule type" value="Genomic_DNA"/>
</dbReference>
<reference evidence="5 6" key="1">
    <citation type="journal article" date="2015" name="Int. J. Syst. Evol. Microbiol.">
        <title>Halomonas salicampi sp. nov., a halotolerant and alkalitolerant bacterium isolated from a saltern soil.</title>
        <authorList>
            <person name="Lee J.C."/>
            <person name="Kim Y.S."/>
            <person name="Yun B.S."/>
            <person name="Whang K.S."/>
        </authorList>
    </citation>
    <scope>NUCLEOTIDE SEQUENCE [LARGE SCALE GENOMIC DNA]</scope>
    <source>
        <strain evidence="5 6">BH103</strain>
    </source>
</reference>